<dbReference type="Proteomes" id="UP000255423">
    <property type="component" value="Unassembled WGS sequence"/>
</dbReference>
<reference evidence="2 3" key="1">
    <citation type="submission" date="2017-08" db="EMBL/GenBank/DDBJ databases">
        <authorList>
            <person name="de Groot N.N."/>
        </authorList>
    </citation>
    <scope>NUCLEOTIDE SEQUENCE [LARGE SCALE GENOMIC DNA]</scope>
    <source>
        <strain evidence="2 3">HM2</strain>
    </source>
</reference>
<dbReference type="InterPro" id="IPR011990">
    <property type="entry name" value="TPR-like_helical_dom_sf"/>
</dbReference>
<gene>
    <name evidence="2" type="ORF">SAMN05661053_1453</name>
</gene>
<sequence length="495" mass="57487">MKKILSIILKPFRFFKFHHYVTLLALALLGVFNFQTTFNPTIQKIRQEKDIHESFDKWWEEERAQEFRNVGLTPNDTIKKQEFELYRERYQVENPTPVIEDRIEEMKGEFLEWWENQGGKEQYAAEHGSYPTDKQYEAELKKWIYKYTDKFIRYRWAYQPSRGNTESWLTCSLLLPSLWSYIFFVVFFMFALMQLEKRWYAFFVYVYAVVIAIISGFFVDLLVDTSFFWQFATERYMGVSLMLCFLFGANTFDKEKDAIPSYVSKISQFALAGSMAIDWFLNPGIFNAVAVESPIFFALGGLAGYYMPHRADGSAKQKVVVEQRFEETVTPGERTRKMIEDGLQAAKNGENENAARLLRYGLTSLLQEEPVKFMEVKDTVNKVVTSYVEIPSTQWIEWGAAAKQKKIPEAAITLLEKGLAKETDATIIRRAHFDIGELRIQTKSDVNAAMEHLSKVIKENDSDTLAEQAKKLMETGKDILVQMAYAAPKQFKVSN</sequence>
<keyword evidence="1" id="KW-0812">Transmembrane</keyword>
<feature type="transmembrane region" description="Helical" evidence="1">
    <location>
        <begin position="285"/>
        <end position="307"/>
    </location>
</feature>
<accession>A0A380S4B7</accession>
<protein>
    <submittedName>
        <fullName evidence="2">Uncharacterized protein</fullName>
    </submittedName>
</protein>
<evidence type="ECO:0000313" key="2">
    <source>
        <dbReference type="EMBL" id="SUQ24062.1"/>
    </source>
</evidence>
<organism evidence="2 3">
    <name type="scientific">Fibrobacter succinogenes</name>
    <name type="common">Bacteroides succinogenes</name>
    <dbReference type="NCBI Taxonomy" id="833"/>
    <lineage>
        <taxon>Bacteria</taxon>
        <taxon>Pseudomonadati</taxon>
        <taxon>Fibrobacterota</taxon>
        <taxon>Fibrobacteria</taxon>
        <taxon>Fibrobacterales</taxon>
        <taxon>Fibrobacteraceae</taxon>
        <taxon>Fibrobacter</taxon>
    </lineage>
</organism>
<evidence type="ECO:0000256" key="1">
    <source>
        <dbReference type="SAM" id="Phobius"/>
    </source>
</evidence>
<feature type="transmembrane region" description="Helical" evidence="1">
    <location>
        <begin position="199"/>
        <end position="223"/>
    </location>
</feature>
<keyword evidence="1" id="KW-1133">Transmembrane helix</keyword>
<dbReference type="AlphaFoldDB" id="A0A380S4B7"/>
<feature type="transmembrane region" description="Helical" evidence="1">
    <location>
        <begin position="235"/>
        <end position="252"/>
    </location>
</feature>
<dbReference type="RefSeq" id="WP_109572656.1">
    <property type="nucleotide sequence ID" value="NZ_UHJL01000002.1"/>
</dbReference>
<dbReference type="Gene3D" id="1.25.40.10">
    <property type="entry name" value="Tetratricopeptide repeat domain"/>
    <property type="match status" value="1"/>
</dbReference>
<feature type="transmembrane region" description="Helical" evidence="1">
    <location>
        <begin position="173"/>
        <end position="192"/>
    </location>
</feature>
<evidence type="ECO:0000313" key="3">
    <source>
        <dbReference type="Proteomes" id="UP000255423"/>
    </source>
</evidence>
<proteinExistence type="predicted"/>
<name>A0A380S4B7_FIBSU</name>
<keyword evidence="1" id="KW-0472">Membrane</keyword>
<dbReference type="EMBL" id="UHJL01000002">
    <property type="protein sequence ID" value="SUQ24062.1"/>
    <property type="molecule type" value="Genomic_DNA"/>
</dbReference>